<sequence length="149" mass="16855">MDQTFRIRVDKHGYIAILLIDDATTSGQLSLPSPDQKQYSSTNNLYSHLHTHEDFVGKAGNKGGRASQRQVDDATIYKRPRIIRNATAPIHRPRPSWIEGYCVYHAPKRLWVDSDFVKIDDGKRYLMTDVTETLQTGNTAPLISNKLSA</sequence>
<dbReference type="OrthoDB" id="4510439at2759"/>
<dbReference type="RefSeq" id="XP_040806134.1">
    <property type="nucleotide sequence ID" value="XM_040947749.1"/>
</dbReference>
<reference evidence="1 2" key="1">
    <citation type="submission" date="2018-02" db="EMBL/GenBank/DDBJ databases">
        <title>The genomes of Aspergillus section Nigri reveals drivers in fungal speciation.</title>
        <authorList>
            <consortium name="DOE Joint Genome Institute"/>
            <person name="Vesth T.C."/>
            <person name="Nybo J."/>
            <person name="Theobald S."/>
            <person name="Brandl J."/>
            <person name="Frisvad J.C."/>
            <person name="Nielsen K.F."/>
            <person name="Lyhne E.K."/>
            <person name="Kogle M.E."/>
            <person name="Kuo A."/>
            <person name="Riley R."/>
            <person name="Clum A."/>
            <person name="Nolan M."/>
            <person name="Lipzen A."/>
            <person name="Salamov A."/>
            <person name="Henrissat B."/>
            <person name="Wiebenga A."/>
            <person name="De vries R.P."/>
            <person name="Grigoriev I.V."/>
            <person name="Mortensen U.H."/>
            <person name="Andersen M.R."/>
            <person name="Baker S.E."/>
        </authorList>
    </citation>
    <scope>NUCLEOTIDE SEQUENCE [LARGE SCALE GENOMIC DNA]</scope>
    <source>
        <strain evidence="1 2">CBS 313.89</strain>
    </source>
</reference>
<dbReference type="AlphaFoldDB" id="A0A8G1S095"/>
<protein>
    <submittedName>
        <fullName evidence="1">Uncharacterized protein</fullName>
    </submittedName>
</protein>
<keyword evidence="2" id="KW-1185">Reference proteome</keyword>
<accession>A0A8G1S095</accession>
<evidence type="ECO:0000313" key="1">
    <source>
        <dbReference type="EMBL" id="RAK82124.1"/>
    </source>
</evidence>
<gene>
    <name evidence="1" type="ORF">BO72DRAFT_482770</name>
</gene>
<name>A0A8G1S095_9EURO</name>
<dbReference type="Proteomes" id="UP000249789">
    <property type="component" value="Unassembled WGS sequence"/>
</dbReference>
<proteinExistence type="predicted"/>
<dbReference type="EMBL" id="KZ824623">
    <property type="protein sequence ID" value="RAK82124.1"/>
    <property type="molecule type" value="Genomic_DNA"/>
</dbReference>
<evidence type="ECO:0000313" key="2">
    <source>
        <dbReference type="Proteomes" id="UP000249789"/>
    </source>
</evidence>
<organism evidence="1 2">
    <name type="scientific">Aspergillus fijiensis CBS 313.89</name>
    <dbReference type="NCBI Taxonomy" id="1448319"/>
    <lineage>
        <taxon>Eukaryota</taxon>
        <taxon>Fungi</taxon>
        <taxon>Dikarya</taxon>
        <taxon>Ascomycota</taxon>
        <taxon>Pezizomycotina</taxon>
        <taxon>Eurotiomycetes</taxon>
        <taxon>Eurotiomycetidae</taxon>
        <taxon>Eurotiales</taxon>
        <taxon>Aspergillaceae</taxon>
        <taxon>Aspergillus</taxon>
    </lineage>
</organism>
<dbReference type="GeneID" id="63865082"/>
<dbReference type="VEuPathDB" id="FungiDB:BO72DRAFT_482770"/>